<organism evidence="7 8">
    <name type="scientific">Sulfitobacter indolifex HEL-45</name>
    <dbReference type="NCBI Taxonomy" id="391624"/>
    <lineage>
        <taxon>Bacteria</taxon>
        <taxon>Pseudomonadati</taxon>
        <taxon>Pseudomonadota</taxon>
        <taxon>Alphaproteobacteria</taxon>
        <taxon>Rhodobacterales</taxon>
        <taxon>Roseobacteraceae</taxon>
        <taxon>Sulfitobacter</taxon>
    </lineage>
</organism>
<evidence type="ECO:0000313" key="7">
    <source>
        <dbReference type="EMBL" id="EDQ02947.1"/>
    </source>
</evidence>
<evidence type="ECO:0000256" key="5">
    <source>
        <dbReference type="ARBA" id="ARBA00023172"/>
    </source>
</evidence>
<keyword evidence="4 6" id="KW-0238">DNA-binding</keyword>
<dbReference type="NCBIfam" id="NF033543">
    <property type="entry name" value="transpos_IS256"/>
    <property type="match status" value="1"/>
</dbReference>
<evidence type="ECO:0000256" key="2">
    <source>
        <dbReference type="ARBA" id="ARBA00010961"/>
    </source>
</evidence>
<reference evidence="7 8" key="1">
    <citation type="submission" date="2007-11" db="EMBL/GenBank/DDBJ databases">
        <authorList>
            <person name="Wagner-Dobler I."/>
            <person name="Ferriera S."/>
            <person name="Johnson J."/>
            <person name="Kravitz S."/>
            <person name="Beeson K."/>
            <person name="Sutton G."/>
            <person name="Rogers Y.-H."/>
            <person name="Friedman R."/>
            <person name="Frazier M."/>
            <person name="Venter J.C."/>
        </authorList>
    </citation>
    <scope>NUCLEOTIDE SEQUENCE [LARGE SCALE GENOMIC DNA]</scope>
    <source>
        <strain evidence="7 8">HEL-45</strain>
    </source>
</reference>
<keyword evidence="5 6" id="KW-0233">DNA recombination</keyword>
<evidence type="ECO:0000313" key="8">
    <source>
        <dbReference type="Proteomes" id="UP000003257"/>
    </source>
</evidence>
<proteinExistence type="inferred from homology"/>
<dbReference type="PANTHER" id="PTHR33217:SF7">
    <property type="entry name" value="TRANSPOSASE FOR INSERTION SEQUENCE ELEMENT IS1081"/>
    <property type="match status" value="1"/>
</dbReference>
<sequence>MTMTKNSLSDAAALRALLSETSDSNLLAEMLGFVADRLMALDVDQLCGASAHERRSDRMNHRNGYRSRAWETRAGRVDVKIPKLRKGSYLPEFLEPRRAAEKAMTAVIQEAYVQGLSTRSVDDLVKAMGMTDVSKSQVSRLCGEIDERVDAFLNRPLEGEWPYLWLDATYIKVRRGGRIVSVAAIVAVAVNLDGRREVLGIAVQPNEAEVFWDEFLRSLADRGLRGTRLIIAPSHGLQANHCRAVDDHKGLKAAAAKVLGATVQRCRVHFMRNALACVGKKDKPIVTAALRTAFDQDTLAASKEHWTELIDAFETRYPKLADLMRRAEDDVLAYKSFPREHWVKIHSTNPLERLNKEIKRRTNVVGIFPNEAAVTRLVGALMLEQNDEWAITRRYMTLETVAAICDTTPMDPATIAAL</sequence>
<dbReference type="PANTHER" id="PTHR33217">
    <property type="entry name" value="TRANSPOSASE FOR INSERTION SEQUENCE ELEMENT IS1081"/>
    <property type="match status" value="1"/>
</dbReference>
<comment type="function">
    <text evidence="1 6">Required for the transposition of the insertion element.</text>
</comment>
<protein>
    <recommendedName>
        <fullName evidence="6">Mutator family transposase</fullName>
    </recommendedName>
</protein>
<comment type="caution">
    <text evidence="7">The sequence shown here is derived from an EMBL/GenBank/DDBJ whole genome shotgun (WGS) entry which is preliminary data.</text>
</comment>
<keyword evidence="6" id="KW-0814">Transposable element</keyword>
<dbReference type="InterPro" id="IPR001207">
    <property type="entry name" value="Transposase_mutator"/>
</dbReference>
<evidence type="ECO:0000256" key="3">
    <source>
        <dbReference type="ARBA" id="ARBA00022578"/>
    </source>
</evidence>
<evidence type="ECO:0000256" key="1">
    <source>
        <dbReference type="ARBA" id="ARBA00002190"/>
    </source>
</evidence>
<evidence type="ECO:0000256" key="6">
    <source>
        <dbReference type="RuleBase" id="RU365089"/>
    </source>
</evidence>
<name>A0ABM9X0X5_9RHOB</name>
<comment type="similarity">
    <text evidence="2 6">Belongs to the transposase mutator family.</text>
</comment>
<accession>A0ABM9X0X5</accession>
<evidence type="ECO:0000256" key="4">
    <source>
        <dbReference type="ARBA" id="ARBA00023125"/>
    </source>
</evidence>
<dbReference type="EMBL" id="ABID01000069">
    <property type="protein sequence ID" value="EDQ02947.1"/>
    <property type="molecule type" value="Genomic_DNA"/>
</dbReference>
<keyword evidence="8" id="KW-1185">Reference proteome</keyword>
<dbReference type="Proteomes" id="UP000003257">
    <property type="component" value="Unassembled WGS sequence"/>
</dbReference>
<dbReference type="Pfam" id="PF00872">
    <property type="entry name" value="Transposase_mut"/>
    <property type="match status" value="1"/>
</dbReference>
<gene>
    <name evidence="7" type="ORF">OIHEL45_17096</name>
</gene>
<keyword evidence="3 6" id="KW-0815">Transposition</keyword>